<feature type="domain" description="TrwC relaxase" evidence="2">
    <location>
        <begin position="10"/>
        <end position="418"/>
    </location>
</feature>
<feature type="compositionally biased region" description="Basic and acidic residues" evidence="1">
    <location>
        <begin position="1436"/>
        <end position="1446"/>
    </location>
</feature>
<dbReference type="InterPro" id="IPR014862">
    <property type="entry name" value="TrwC"/>
</dbReference>
<dbReference type="SUPFAM" id="SSF55464">
    <property type="entry name" value="Origin of replication-binding domain, RBD-like"/>
    <property type="match status" value="1"/>
</dbReference>
<dbReference type="NCBIfam" id="NF041492">
    <property type="entry name" value="MobF"/>
    <property type="match status" value="1"/>
</dbReference>
<dbReference type="RefSeq" id="WP_329406676.1">
    <property type="nucleotide sequence ID" value="NZ_CP109441.1"/>
</dbReference>
<dbReference type="CDD" id="cd18809">
    <property type="entry name" value="SF1_C_RecD"/>
    <property type="match status" value="1"/>
</dbReference>
<feature type="compositionally biased region" description="Basic and acidic residues" evidence="1">
    <location>
        <begin position="1847"/>
        <end position="1860"/>
    </location>
</feature>
<feature type="compositionally biased region" description="Basic and acidic residues" evidence="1">
    <location>
        <begin position="1546"/>
        <end position="1566"/>
    </location>
</feature>
<organism evidence="3 4">
    <name type="scientific">Nocardia vinacea</name>
    <dbReference type="NCBI Taxonomy" id="96468"/>
    <lineage>
        <taxon>Bacteria</taxon>
        <taxon>Bacillati</taxon>
        <taxon>Actinomycetota</taxon>
        <taxon>Actinomycetes</taxon>
        <taxon>Mycobacteriales</taxon>
        <taxon>Nocardiaceae</taxon>
        <taxon>Nocardia</taxon>
    </lineage>
</organism>
<feature type="compositionally biased region" description="Acidic residues" evidence="1">
    <location>
        <begin position="1955"/>
        <end position="1967"/>
    </location>
</feature>
<protein>
    <submittedName>
        <fullName evidence="3">Relaxase domain-containing protein</fullName>
    </submittedName>
</protein>
<feature type="region of interest" description="Disordered" evidence="1">
    <location>
        <begin position="1934"/>
        <end position="1977"/>
    </location>
</feature>
<dbReference type="Gene3D" id="3.40.50.300">
    <property type="entry name" value="P-loop containing nucleotide triphosphate hydrolases"/>
    <property type="match status" value="2"/>
</dbReference>
<evidence type="ECO:0000259" key="2">
    <source>
        <dbReference type="Pfam" id="PF08751"/>
    </source>
</evidence>
<dbReference type="Pfam" id="PF08751">
    <property type="entry name" value="TrwC"/>
    <property type="match status" value="1"/>
</dbReference>
<feature type="region of interest" description="Disordered" evidence="1">
    <location>
        <begin position="1527"/>
        <end position="1577"/>
    </location>
</feature>
<name>A0ABZ1YLY8_9NOCA</name>
<feature type="compositionally biased region" description="Basic and acidic residues" evidence="1">
    <location>
        <begin position="1968"/>
        <end position="1977"/>
    </location>
</feature>
<evidence type="ECO:0000313" key="3">
    <source>
        <dbReference type="EMBL" id="WUV44011.1"/>
    </source>
</evidence>
<feature type="region of interest" description="Disordered" evidence="1">
    <location>
        <begin position="1406"/>
        <end position="1448"/>
    </location>
</feature>
<dbReference type="Proteomes" id="UP001432062">
    <property type="component" value="Chromosome"/>
</dbReference>
<dbReference type="Pfam" id="PF13604">
    <property type="entry name" value="AAA_30"/>
    <property type="match status" value="1"/>
</dbReference>
<dbReference type="EMBL" id="CP109441">
    <property type="protein sequence ID" value="WUV44011.1"/>
    <property type="molecule type" value="Genomic_DNA"/>
</dbReference>
<sequence length="1977" mass="217557">MTATLHKVVAGNGYQYYLRNVAANDDPARGRSSLADYYSVHGESPGRWHGTGLAALGIGLGDEVTEDQMKSLFGLGRHPNADAIEARVFDEQMDAGAKIKDASRAADKASKLGHPFRVYSDVTEYRKRCAQAYEEHNIANGSDLDDDIPDDIRARIRTEIATEMFIEQYDRAPLDARELSGWAARNSRPKATAVAGFDITFSPVKSVSALWALAPRAVAEKIEDAHYSAVEVAVRWLEQHAIFTRLGRNGVRQVDVEGLVAAMFTHRESRAGDPDLHTHMLIANRVRTLDGQWRTLDGAMIYQNVVTVSEIYNTSLELFLEDMVGVEFTERPGLDPSKRPIREIVGIPPQLNELWSARDAAITKHLGRLTVQFQRRLGREPLPAEMFDLMDRATLQTRPDKHLMRSRAQQRSDWRAQALTVLGGREALARMVSAALNPVRRARAAVDGAWIARTAETVVETVSAQRSTWQYHHIRSETERQIRGHVRLGEWERVAEAVVAEALSPGEVFARGDPDIADEPRLQAVPVMFARRDGTSVHTRAGSQVYTSKHVLGVTQQLIDLAVQPGGRQIPSAIIEQAVDAYNTTHPDKRLNAGQIAAVHGFASSPLRVHTIDAPAGTGKTTAMRVLTDAWHASGGTVLGLAPTAAAAAELGTSIGARVETVDKLLDVLGRHTPTLENLARDGNRPPPSLPQWALQIDSDTLVIVDEHIKIGNLKRLRLLQFLAGRGATIRCLGDPKQLPSIEAGGAHTDMNDATNNSALTLSHVVRFASPGEASASLLLREGDPAALGFYLDHRRIRSGSAATTHDDTYTGWIDDHLGGRDSIMLAATHDIVGELNQRARADRIARSGAHVGPECVLADGLRASVGDTILTRRNDRRLRVGDRDWVRNGYRWIVSDVHDDGILAVTHLRSGRERGHTVALPARYVSTFVRLGYATTIDSAQGVTAETCHLALTGYETRAQLYVAMTRGAHTNHAYVPTTLDGSEASFYSEPAVFPRTAVEVLLRIFGRDGTQKSAHTELRDALNPFRRIGRAVDIYIDAIGVAAENALGADGLAALDDAAEALRAGLTDCPAYPILRQHLASIALTGADPIPALHTAAAGRELDTADDVAAVLDWRLDPSGAHSCGVGPLPWTRGLPRGLDEDTDSGQLAARARIVADLATAIRTEARDWTAATAPFWARTLIGSDPKLLADLAVWRASLHVDDRDLRPTGPARRTTLEREHQQLLDAQVIDAIGDIDRPVTTWSPVVKQLDERITTDPYWPTLADKIDLADRAGIDIKTRLCDVAALRPLPDEMPAAALWSRLELEPSALDHATGDRDLRPPWTTELHDILGTDTGDRIIHDPAWPRIVAAIDRATGTDWTPYELLTTAHELLQAAQPDNTRALRPDQLASALAWRIDALLHHNPTANQPDREPEPQAHVVGGSDRPSNTTTGDRPETRPHSGDFEAEDIPVDIGEIAELLRTGQIRTAAAAFRELTDNVADEQRAIIERVAETLYHYAFPIALARLRYAADQFPEHRALIESCTPSSDPHVYQPATESAAPIYRRDQRHEAARDNPTRTESSRSDTIPQPIDEDSANAVEDYLDTRANVDDNPFDQPLPEGVPHHYDRDVIPESQPDGYVLDYDLAAVPDSHGLSCVCCGLERTRIDITPISLRRSDDGLCGDCRDNNEPGIPDHDPTDHIQARCDHIAAIHPPEAARAILRRDWRASGPVARTQITAWTTAHPLPEPVTTPTLDALGMLTETELQQSINDLYQCIALADTDAIIYNPHPNPPDPHDEEPVRHQQQARQAIHNAHSSIREFEDAERALRTLATQLDSARTTLANTPVYRRSQRRALNAQITSLETERQRRTSIRDSARTTARNAQRRALQIAGPAEEWEQILTTDTQPASTPTTPQRANIDPAEQAHAARIAYFEQQLEQLLSEQLRRTQLNPTEADSEQQLRQQLSAPENDVFDSFDDAVEPDEPQRGYDLEL</sequence>
<dbReference type="SUPFAM" id="SSF52540">
    <property type="entry name" value="P-loop containing nucleoside triphosphate hydrolases"/>
    <property type="match status" value="2"/>
</dbReference>
<proteinExistence type="predicted"/>
<dbReference type="Gene3D" id="2.30.30.940">
    <property type="match status" value="1"/>
</dbReference>
<dbReference type="InterPro" id="IPR027417">
    <property type="entry name" value="P-loop_NTPase"/>
</dbReference>
<feature type="region of interest" description="Disordered" evidence="1">
    <location>
        <begin position="1888"/>
        <end position="1908"/>
    </location>
</feature>
<evidence type="ECO:0000313" key="4">
    <source>
        <dbReference type="Proteomes" id="UP001432062"/>
    </source>
</evidence>
<feature type="region of interest" description="Disordered" evidence="1">
    <location>
        <begin position="1843"/>
        <end position="1869"/>
    </location>
</feature>
<feature type="compositionally biased region" description="Low complexity" evidence="1">
    <location>
        <begin position="1888"/>
        <end position="1898"/>
    </location>
</feature>
<reference evidence="3" key="1">
    <citation type="submission" date="2022-10" db="EMBL/GenBank/DDBJ databases">
        <title>The complete genomes of actinobacterial strains from the NBC collection.</title>
        <authorList>
            <person name="Joergensen T.S."/>
            <person name="Alvarez Arevalo M."/>
            <person name="Sterndorff E.B."/>
            <person name="Faurdal D."/>
            <person name="Vuksanovic O."/>
            <person name="Mourched A.-S."/>
            <person name="Charusanti P."/>
            <person name="Shaw S."/>
            <person name="Blin K."/>
            <person name="Weber T."/>
        </authorList>
    </citation>
    <scope>NUCLEOTIDE SEQUENCE</scope>
    <source>
        <strain evidence="3">NBC_01482</strain>
    </source>
</reference>
<feature type="compositionally biased region" description="Polar residues" evidence="1">
    <location>
        <begin position="1935"/>
        <end position="1951"/>
    </location>
</feature>
<accession>A0ABZ1YLY8</accession>
<evidence type="ECO:0000256" key="1">
    <source>
        <dbReference type="SAM" id="MobiDB-lite"/>
    </source>
</evidence>
<keyword evidence="4" id="KW-1185">Reference proteome</keyword>
<gene>
    <name evidence="3" type="ORF">OG563_33135</name>
</gene>